<sequence length="44" mass="4927">MPQQKRWFWQTTLAAVNQHLDAQVAMLKSSIISDIGLKTISKAA</sequence>
<proteinExistence type="predicted"/>
<evidence type="ECO:0000313" key="1">
    <source>
        <dbReference type="EMBL" id="KUG03110.1"/>
    </source>
</evidence>
<accession>A0A0W8E3Y5</accession>
<comment type="caution">
    <text evidence="1">The sequence shown here is derived from an EMBL/GenBank/DDBJ whole genome shotgun (WGS) entry which is preliminary data.</text>
</comment>
<gene>
    <name evidence="1" type="ORF">ASZ90_019450</name>
</gene>
<dbReference type="AlphaFoldDB" id="A0A0W8E3Y5"/>
<dbReference type="EMBL" id="LNQE01001892">
    <property type="protein sequence ID" value="KUG03110.1"/>
    <property type="molecule type" value="Genomic_DNA"/>
</dbReference>
<protein>
    <submittedName>
        <fullName evidence="1">Mobile element protein</fullName>
    </submittedName>
</protein>
<name>A0A0W8E3Y5_9ZZZZ</name>
<reference evidence="1" key="1">
    <citation type="journal article" date="2015" name="Proc. Natl. Acad. Sci. U.S.A.">
        <title>Networks of energetic and metabolic interactions define dynamics in microbial communities.</title>
        <authorList>
            <person name="Embree M."/>
            <person name="Liu J.K."/>
            <person name="Al-Bassam M.M."/>
            <person name="Zengler K."/>
        </authorList>
    </citation>
    <scope>NUCLEOTIDE SEQUENCE</scope>
</reference>
<organism evidence="1">
    <name type="scientific">hydrocarbon metagenome</name>
    <dbReference type="NCBI Taxonomy" id="938273"/>
    <lineage>
        <taxon>unclassified sequences</taxon>
        <taxon>metagenomes</taxon>
        <taxon>ecological metagenomes</taxon>
    </lineage>
</organism>